<sequence length="163" mass="17126">MVVGSHRVGLRPVEHLSPRANGAQPLRLFSAAIGRSFSAGRGVGGVASLQLRRFAARGFARTVSVARRRERDRKSAIYATHGRNTSCCLQSAAAAAALAAAAVRRYGGGDDENGALCVLQTVRASVSVKASQSQTGAQPCTACGRCSGSHRRFAFPLRPIFCL</sequence>
<keyword evidence="2" id="KW-1185">Reference proteome</keyword>
<name>A0A6H5J454_9HYME</name>
<organism evidence="1 2">
    <name type="scientific">Trichogramma brassicae</name>
    <dbReference type="NCBI Taxonomy" id="86971"/>
    <lineage>
        <taxon>Eukaryota</taxon>
        <taxon>Metazoa</taxon>
        <taxon>Ecdysozoa</taxon>
        <taxon>Arthropoda</taxon>
        <taxon>Hexapoda</taxon>
        <taxon>Insecta</taxon>
        <taxon>Pterygota</taxon>
        <taxon>Neoptera</taxon>
        <taxon>Endopterygota</taxon>
        <taxon>Hymenoptera</taxon>
        <taxon>Apocrita</taxon>
        <taxon>Proctotrupomorpha</taxon>
        <taxon>Chalcidoidea</taxon>
        <taxon>Trichogrammatidae</taxon>
        <taxon>Trichogramma</taxon>
    </lineage>
</organism>
<gene>
    <name evidence="1" type="ORF">TBRA_LOCUS14547</name>
</gene>
<reference evidence="1 2" key="1">
    <citation type="submission" date="2020-02" db="EMBL/GenBank/DDBJ databases">
        <authorList>
            <person name="Ferguson B K."/>
        </authorList>
    </citation>
    <scope>NUCLEOTIDE SEQUENCE [LARGE SCALE GENOMIC DNA]</scope>
</reference>
<dbReference type="EMBL" id="CADCXV010001250">
    <property type="protein sequence ID" value="CAB0042959.1"/>
    <property type="molecule type" value="Genomic_DNA"/>
</dbReference>
<proteinExistence type="predicted"/>
<protein>
    <submittedName>
        <fullName evidence="1">Uncharacterized protein</fullName>
    </submittedName>
</protein>
<dbReference type="Proteomes" id="UP000479190">
    <property type="component" value="Unassembled WGS sequence"/>
</dbReference>
<evidence type="ECO:0000313" key="2">
    <source>
        <dbReference type="Proteomes" id="UP000479190"/>
    </source>
</evidence>
<evidence type="ECO:0000313" key="1">
    <source>
        <dbReference type="EMBL" id="CAB0042959.1"/>
    </source>
</evidence>
<accession>A0A6H5J454</accession>
<dbReference type="AlphaFoldDB" id="A0A6H5J454"/>